<dbReference type="Gene3D" id="3.20.20.140">
    <property type="entry name" value="Metal-dependent hydrolases"/>
    <property type="match status" value="1"/>
</dbReference>
<dbReference type="AlphaFoldDB" id="A0A517MTT6"/>
<dbReference type="InterPro" id="IPR008257">
    <property type="entry name" value="Pept_M19"/>
</dbReference>
<dbReference type="CDD" id="cd01301">
    <property type="entry name" value="rDP_like"/>
    <property type="match status" value="1"/>
</dbReference>
<reference evidence="1 2" key="1">
    <citation type="submission" date="2019-02" db="EMBL/GenBank/DDBJ databases">
        <title>Deep-cultivation of Planctomycetes and their phenomic and genomic characterization uncovers novel biology.</title>
        <authorList>
            <person name="Wiegand S."/>
            <person name="Jogler M."/>
            <person name="Boedeker C."/>
            <person name="Pinto D."/>
            <person name="Vollmers J."/>
            <person name="Rivas-Marin E."/>
            <person name="Kohn T."/>
            <person name="Peeters S.H."/>
            <person name="Heuer A."/>
            <person name="Rast P."/>
            <person name="Oberbeckmann S."/>
            <person name="Bunk B."/>
            <person name="Jeske O."/>
            <person name="Meyerdierks A."/>
            <person name="Storesund J.E."/>
            <person name="Kallscheuer N."/>
            <person name="Luecker S."/>
            <person name="Lage O.M."/>
            <person name="Pohl T."/>
            <person name="Merkel B.J."/>
            <person name="Hornburger P."/>
            <person name="Mueller R.-W."/>
            <person name="Bruemmer F."/>
            <person name="Labrenz M."/>
            <person name="Spormann A.M."/>
            <person name="Op den Camp H."/>
            <person name="Overmann J."/>
            <person name="Amann R."/>
            <person name="Jetten M.S.M."/>
            <person name="Mascher T."/>
            <person name="Medema M.H."/>
            <person name="Devos D.P."/>
            <person name="Kaster A.-K."/>
            <person name="Ovreas L."/>
            <person name="Rohde M."/>
            <person name="Galperin M.Y."/>
            <person name="Jogler C."/>
        </authorList>
    </citation>
    <scope>NUCLEOTIDE SEQUENCE [LARGE SCALE GENOMIC DNA]</scope>
    <source>
        <strain evidence="1 2">HG15A2</strain>
    </source>
</reference>
<dbReference type="PANTHER" id="PTHR10443:SF12">
    <property type="entry name" value="DIPEPTIDASE"/>
    <property type="match status" value="1"/>
</dbReference>
<dbReference type="Proteomes" id="UP000319852">
    <property type="component" value="Chromosome"/>
</dbReference>
<dbReference type="OrthoDB" id="9804920at2"/>
<gene>
    <name evidence="1" type="ORF">HG15A2_15620</name>
</gene>
<dbReference type="EMBL" id="CP036263">
    <property type="protein sequence ID" value="QDS98289.1"/>
    <property type="molecule type" value="Genomic_DNA"/>
</dbReference>
<dbReference type="InterPro" id="IPR032466">
    <property type="entry name" value="Metal_Hydrolase"/>
</dbReference>
<dbReference type="SUPFAM" id="SSF51556">
    <property type="entry name" value="Metallo-dependent hydrolases"/>
    <property type="match status" value="1"/>
</dbReference>
<dbReference type="PROSITE" id="PS51365">
    <property type="entry name" value="RENAL_DIPEPTIDASE_2"/>
    <property type="match status" value="1"/>
</dbReference>
<dbReference type="GO" id="GO:0070573">
    <property type="term" value="F:metallodipeptidase activity"/>
    <property type="evidence" value="ECO:0007669"/>
    <property type="project" value="InterPro"/>
</dbReference>
<sequence>MKRHFQSQRFSTAVSCVILFYGQATIIAEETVLAAEESRKPVVLTEAAKRIHSTAILIDGHNDLPWELRKKGSITFDKLDLAKRQPGLHTDIPRLREGGMGAQFWSVYVPARTAGEGKALLMTLEQIDMVEAMVERYPQAFELAYTVDDILRIQAEGKIASLIGVEGGHSIENSLNVLQQLYERGARYMTLTHSDNVPWADSATDDPESNGLTRFGEEIVAEMNRLGMLVDLSHVSPATMKHALRVTKAPVIFSHSSARAVADHPRNVPDDVLKLVSENNGVVMVNFYSSFIEPTSAARDVERSAYRKELQKVVEDSNQVDAKMRIWENRRPITPGTIHDVIDHLVHIVEVAGIDHVGIGSDYDGVPVVPKQLEDVSCFPLITQALLDRGYDEEQIHKILGGNVLRVMRQSEEVAAELQNKKRQ</sequence>
<dbReference type="Pfam" id="PF01244">
    <property type="entry name" value="Peptidase_M19"/>
    <property type="match status" value="1"/>
</dbReference>
<name>A0A517MTT6_9BACT</name>
<keyword evidence="2" id="KW-1185">Reference proteome</keyword>
<dbReference type="GO" id="GO:0006508">
    <property type="term" value="P:proteolysis"/>
    <property type="evidence" value="ECO:0007669"/>
    <property type="project" value="InterPro"/>
</dbReference>
<proteinExistence type="predicted"/>
<accession>A0A517MTT6</accession>
<evidence type="ECO:0000313" key="1">
    <source>
        <dbReference type="EMBL" id="QDS98289.1"/>
    </source>
</evidence>
<protein>
    <submittedName>
        <fullName evidence="1">Membrane dipeptidase (Peptidase family M19)</fullName>
    </submittedName>
</protein>
<organism evidence="1 2">
    <name type="scientific">Adhaeretor mobilis</name>
    <dbReference type="NCBI Taxonomy" id="1930276"/>
    <lineage>
        <taxon>Bacteria</taxon>
        <taxon>Pseudomonadati</taxon>
        <taxon>Planctomycetota</taxon>
        <taxon>Planctomycetia</taxon>
        <taxon>Pirellulales</taxon>
        <taxon>Lacipirellulaceae</taxon>
        <taxon>Adhaeretor</taxon>
    </lineage>
</organism>
<evidence type="ECO:0000313" key="2">
    <source>
        <dbReference type="Proteomes" id="UP000319852"/>
    </source>
</evidence>
<dbReference type="KEGG" id="amob:HG15A2_15620"/>
<dbReference type="PANTHER" id="PTHR10443">
    <property type="entry name" value="MICROSOMAL DIPEPTIDASE"/>
    <property type="match status" value="1"/>
</dbReference>
<dbReference type="RefSeq" id="WP_145059312.1">
    <property type="nucleotide sequence ID" value="NZ_CP036263.1"/>
</dbReference>